<feature type="transmembrane region" description="Helical" evidence="1">
    <location>
        <begin position="78"/>
        <end position="106"/>
    </location>
</feature>
<dbReference type="RefSeq" id="WP_090290174.1">
    <property type="nucleotide sequence ID" value="NZ_FNCK01000008.1"/>
</dbReference>
<evidence type="ECO:0000256" key="1">
    <source>
        <dbReference type="SAM" id="Phobius"/>
    </source>
</evidence>
<dbReference type="Pfam" id="PF13346">
    <property type="entry name" value="ABC2_membrane_5"/>
    <property type="match status" value="1"/>
</dbReference>
<name>A0A1G7U2Z1_9LACT</name>
<accession>A0A1G7U2Z1</accession>
<reference evidence="2 3" key="1">
    <citation type="submission" date="2016-10" db="EMBL/GenBank/DDBJ databases">
        <authorList>
            <person name="de Groot N.N."/>
        </authorList>
    </citation>
    <scope>NUCLEOTIDE SEQUENCE [LARGE SCALE GENOMIC DNA]</scope>
    <source>
        <strain evidence="2 3">ATCC BAA-466</strain>
    </source>
</reference>
<gene>
    <name evidence="2" type="ORF">SAMN05421791_1087</name>
</gene>
<keyword evidence="1" id="KW-0472">Membrane</keyword>
<dbReference type="PANTHER" id="PTHR41309:SF2">
    <property type="entry name" value="MEMBRANE PROTEIN"/>
    <property type="match status" value="1"/>
</dbReference>
<feature type="transmembrane region" description="Helical" evidence="1">
    <location>
        <begin position="118"/>
        <end position="138"/>
    </location>
</feature>
<dbReference type="InterPro" id="IPR025699">
    <property type="entry name" value="ABC2_memb-like"/>
</dbReference>
<organism evidence="2 3">
    <name type="scientific">Facklamia miroungae</name>
    <dbReference type="NCBI Taxonomy" id="120956"/>
    <lineage>
        <taxon>Bacteria</taxon>
        <taxon>Bacillati</taxon>
        <taxon>Bacillota</taxon>
        <taxon>Bacilli</taxon>
        <taxon>Lactobacillales</taxon>
        <taxon>Aerococcaceae</taxon>
        <taxon>Facklamia</taxon>
    </lineage>
</organism>
<dbReference type="AlphaFoldDB" id="A0A1G7U2Z1"/>
<keyword evidence="1" id="KW-0812">Transmembrane</keyword>
<feature type="transmembrane region" description="Helical" evidence="1">
    <location>
        <begin position="150"/>
        <end position="172"/>
    </location>
</feature>
<proteinExistence type="predicted"/>
<feature type="transmembrane region" description="Helical" evidence="1">
    <location>
        <begin position="38"/>
        <end position="57"/>
    </location>
</feature>
<dbReference type="EMBL" id="FNCK01000008">
    <property type="protein sequence ID" value="SDG41170.1"/>
    <property type="molecule type" value="Genomic_DNA"/>
</dbReference>
<keyword evidence="1" id="KW-1133">Transmembrane helix</keyword>
<evidence type="ECO:0000313" key="3">
    <source>
        <dbReference type="Proteomes" id="UP000199708"/>
    </source>
</evidence>
<keyword evidence="3" id="KW-1185">Reference proteome</keyword>
<protein>
    <submittedName>
        <fullName evidence="2">ABC-2 family transporter protein</fullName>
    </submittedName>
</protein>
<feature type="transmembrane region" description="Helical" evidence="1">
    <location>
        <begin position="15"/>
        <end position="32"/>
    </location>
</feature>
<dbReference type="STRING" id="120956.SAMN05421791_1087"/>
<dbReference type="OrthoDB" id="2136671at2"/>
<dbReference type="PANTHER" id="PTHR41309">
    <property type="entry name" value="MEMBRANE PROTEIN-RELATED"/>
    <property type="match status" value="1"/>
</dbReference>
<feature type="transmembrane region" description="Helical" evidence="1">
    <location>
        <begin position="192"/>
        <end position="213"/>
    </location>
</feature>
<sequence>MKGLLYKDWLFIRKTKLRILLPLIMIYIFLYIKSGEIVLMSIISMTVLISILPTITYDDSDNGMSMLSALPYTRQDYVCAKYLSSIIIIVLLFVFQECLTSVVALFQNVQTFNFMDNSLNILMILAATSITLWILLPIQLKFGAEKTQLIIFSLIIFCMIGATFLFLTYPFIWIDVSKMLKGLFSNKWNRLITSILAMGITYFISLTISLRIMQRREF</sequence>
<evidence type="ECO:0000313" key="2">
    <source>
        <dbReference type="EMBL" id="SDG41170.1"/>
    </source>
</evidence>
<dbReference type="Proteomes" id="UP000199708">
    <property type="component" value="Unassembled WGS sequence"/>
</dbReference>